<dbReference type="Gene3D" id="1.20.1510.10">
    <property type="entry name" value="Cation efflux protein transmembrane domain"/>
    <property type="match status" value="1"/>
</dbReference>
<dbReference type="InterPro" id="IPR050681">
    <property type="entry name" value="CDF/SLC30A"/>
</dbReference>
<dbReference type="GO" id="GO:0005886">
    <property type="term" value="C:plasma membrane"/>
    <property type="evidence" value="ECO:0007669"/>
    <property type="project" value="TreeGrafter"/>
</dbReference>
<keyword evidence="9" id="KW-1185">Reference proteome</keyword>
<evidence type="ECO:0000256" key="1">
    <source>
        <dbReference type="ARBA" id="ARBA00004141"/>
    </source>
</evidence>
<organism evidence="8 9">
    <name type="scientific">Schistosoma margrebowiei</name>
    <dbReference type="NCBI Taxonomy" id="48269"/>
    <lineage>
        <taxon>Eukaryota</taxon>
        <taxon>Metazoa</taxon>
        <taxon>Spiralia</taxon>
        <taxon>Lophotrochozoa</taxon>
        <taxon>Platyhelminthes</taxon>
        <taxon>Trematoda</taxon>
        <taxon>Digenea</taxon>
        <taxon>Strigeidida</taxon>
        <taxon>Schistosomatoidea</taxon>
        <taxon>Schistosomatidae</taxon>
        <taxon>Schistosoma</taxon>
    </lineage>
</organism>
<comment type="similarity">
    <text evidence="2">Belongs to the cation diffusion facilitator (CDF) transporter (TC 2.A.4) family. SLC30A subfamily.</text>
</comment>
<keyword evidence="4" id="KW-0862">Zinc</keyword>
<dbReference type="Proteomes" id="UP000277204">
    <property type="component" value="Unassembled WGS sequence"/>
</dbReference>
<dbReference type="InterPro" id="IPR058533">
    <property type="entry name" value="Cation_efflux_TM"/>
</dbReference>
<dbReference type="GO" id="GO:0005385">
    <property type="term" value="F:zinc ion transmembrane transporter activity"/>
    <property type="evidence" value="ECO:0007669"/>
    <property type="project" value="TreeGrafter"/>
</dbReference>
<dbReference type="NCBIfam" id="TIGR01297">
    <property type="entry name" value="CDF"/>
    <property type="match status" value="1"/>
</dbReference>
<keyword evidence="4" id="KW-0406">Ion transport</keyword>
<dbReference type="AlphaFoldDB" id="A0A183LQI8"/>
<feature type="domain" description="Cation efflux protein transmembrane" evidence="7">
    <location>
        <begin position="47"/>
        <end position="119"/>
    </location>
</feature>
<dbReference type="GO" id="GO:0010043">
    <property type="term" value="P:response to zinc ion"/>
    <property type="evidence" value="ECO:0007669"/>
    <property type="project" value="TreeGrafter"/>
</dbReference>
<evidence type="ECO:0000313" key="8">
    <source>
        <dbReference type="EMBL" id="VDO69241.1"/>
    </source>
</evidence>
<name>A0A183LQI8_9TREM</name>
<dbReference type="Pfam" id="PF01545">
    <property type="entry name" value="Cation_efflux"/>
    <property type="match status" value="1"/>
</dbReference>
<keyword evidence="4" id="KW-0864">Zinc transport</keyword>
<dbReference type="InterPro" id="IPR002524">
    <property type="entry name" value="Cation_efflux"/>
</dbReference>
<protein>
    <recommendedName>
        <fullName evidence="7">Cation efflux protein transmembrane domain-containing protein</fullName>
    </recommendedName>
</protein>
<gene>
    <name evidence="8" type="ORF">SMRZ_LOCUS6063</name>
</gene>
<keyword evidence="4" id="KW-0813">Transport</keyword>
<accession>A0A183LQI8</accession>
<evidence type="ECO:0000259" key="7">
    <source>
        <dbReference type="Pfam" id="PF01545"/>
    </source>
</evidence>
<dbReference type="PANTHER" id="PTHR11562">
    <property type="entry name" value="CATION EFFLUX PROTEIN/ ZINC TRANSPORTER"/>
    <property type="match status" value="1"/>
</dbReference>
<proteinExistence type="inferred from homology"/>
<evidence type="ECO:0000256" key="4">
    <source>
        <dbReference type="ARBA" id="ARBA00022906"/>
    </source>
</evidence>
<reference evidence="8 9" key="1">
    <citation type="submission" date="2018-11" db="EMBL/GenBank/DDBJ databases">
        <authorList>
            <consortium name="Pathogen Informatics"/>
        </authorList>
    </citation>
    <scope>NUCLEOTIDE SEQUENCE [LARGE SCALE GENOMIC DNA]</scope>
    <source>
        <strain evidence="8 9">Zambia</strain>
    </source>
</reference>
<dbReference type="SUPFAM" id="SSF161111">
    <property type="entry name" value="Cation efflux protein transmembrane domain-like"/>
    <property type="match status" value="1"/>
</dbReference>
<dbReference type="STRING" id="48269.A0A183LQI8"/>
<evidence type="ECO:0000256" key="3">
    <source>
        <dbReference type="ARBA" id="ARBA00022692"/>
    </source>
</evidence>
<dbReference type="InterPro" id="IPR027469">
    <property type="entry name" value="Cation_efflux_TMD_sf"/>
</dbReference>
<comment type="subcellular location">
    <subcellularLocation>
        <location evidence="1">Membrane</location>
        <topology evidence="1">Multi-pass membrane protein</topology>
    </subcellularLocation>
</comment>
<keyword evidence="5" id="KW-1133">Transmembrane helix</keyword>
<evidence type="ECO:0000256" key="5">
    <source>
        <dbReference type="ARBA" id="ARBA00022989"/>
    </source>
</evidence>
<evidence type="ECO:0000256" key="6">
    <source>
        <dbReference type="ARBA" id="ARBA00023136"/>
    </source>
</evidence>
<keyword evidence="3" id="KW-0812">Transmembrane</keyword>
<evidence type="ECO:0000313" key="9">
    <source>
        <dbReference type="Proteomes" id="UP000277204"/>
    </source>
</evidence>
<evidence type="ECO:0000256" key="2">
    <source>
        <dbReference type="ARBA" id="ARBA00008873"/>
    </source>
</evidence>
<dbReference type="PANTHER" id="PTHR11562:SF17">
    <property type="entry name" value="RE54080P-RELATED"/>
    <property type="match status" value="1"/>
</dbReference>
<dbReference type="EMBL" id="UZAI01002200">
    <property type="protein sequence ID" value="VDO69241.1"/>
    <property type="molecule type" value="Genomic_DNA"/>
</dbReference>
<sequence>MLFTLHNHGHNHNSSNEHSHKDLNSLPETHINHLTINNPSYEMNNDLHKEFNRPNITVRAAFIHVIGDLLQSIGVMIAAMVIYFQPKYKIIDPLCTFLFSILVLITTINILRDALNVLMEATPRGLNFNEVKNSLMNINENDSNAQEILKQANHLLKQRYLAHDVTIQLELYVKEMADCYQCKEPSK</sequence>
<keyword evidence="6" id="KW-0472">Membrane</keyword>